<evidence type="ECO:0000256" key="1">
    <source>
        <dbReference type="SAM" id="MobiDB-lite"/>
    </source>
</evidence>
<organism evidence="2 3">
    <name type="scientific">Colletotrichum lupini</name>
    <dbReference type="NCBI Taxonomy" id="145971"/>
    <lineage>
        <taxon>Eukaryota</taxon>
        <taxon>Fungi</taxon>
        <taxon>Dikarya</taxon>
        <taxon>Ascomycota</taxon>
        <taxon>Pezizomycotina</taxon>
        <taxon>Sordariomycetes</taxon>
        <taxon>Hypocreomycetidae</taxon>
        <taxon>Glomerellales</taxon>
        <taxon>Glomerellaceae</taxon>
        <taxon>Colletotrichum</taxon>
        <taxon>Colletotrichum acutatum species complex</taxon>
    </lineage>
</organism>
<dbReference type="KEGG" id="clup:CLUP02_05940"/>
<keyword evidence="3" id="KW-1185">Reference proteome</keyword>
<feature type="region of interest" description="Disordered" evidence="1">
    <location>
        <begin position="411"/>
        <end position="445"/>
    </location>
</feature>
<evidence type="ECO:0000313" key="3">
    <source>
        <dbReference type="Proteomes" id="UP000830671"/>
    </source>
</evidence>
<evidence type="ECO:0000313" key="2">
    <source>
        <dbReference type="EMBL" id="UQC80457.1"/>
    </source>
</evidence>
<name>A0A9Q8SN69_9PEZI</name>
<accession>A0A9Q8SN69</accession>
<dbReference type="RefSeq" id="XP_049142088.1">
    <property type="nucleotide sequence ID" value="XM_049284945.1"/>
</dbReference>
<dbReference type="GeneID" id="73339955"/>
<dbReference type="EMBL" id="CP019475">
    <property type="protein sequence ID" value="UQC80457.1"/>
    <property type="molecule type" value="Genomic_DNA"/>
</dbReference>
<reference evidence="2" key="1">
    <citation type="journal article" date="2021" name="Mol. Plant Microbe Interact.">
        <title>Complete Genome Sequence of the Plant-Pathogenic Fungus Colletotrichum lupini.</title>
        <authorList>
            <person name="Baroncelli R."/>
            <person name="Pensec F."/>
            <person name="Da Lio D."/>
            <person name="Boufleur T."/>
            <person name="Vicente I."/>
            <person name="Sarrocco S."/>
            <person name="Picot A."/>
            <person name="Baraldi E."/>
            <person name="Sukno S."/>
            <person name="Thon M."/>
            <person name="Le Floch G."/>
        </authorList>
    </citation>
    <scope>NUCLEOTIDE SEQUENCE</scope>
    <source>
        <strain evidence="2">IMI 504893</strain>
    </source>
</reference>
<protein>
    <submittedName>
        <fullName evidence="2">Uncharacterized protein</fullName>
    </submittedName>
</protein>
<gene>
    <name evidence="2" type="ORF">CLUP02_05940</name>
</gene>
<sequence>MQTVSCKVPEVQIASQLEEQLEKGGGASAADPENEMNLPLASLDSPGSSFPSQGTFFFCAHAKLSHGTYTSLYTSPSRRPLFPCTGDLRPGAVHSSSKVNAKSRVSCPLIGIRLIILMTVHLRIVKKGGPSNKGSRRSCMSGRRNHKPSPGPPNFRTTLPPYADCDDDDPTPFRLAWSIHRLLQSPSATIPMNHPLRNTTYAYIRLSANPDFLRMLMHPAIPWILDLVFVADRPARFGGKFDLLGEAILWSARENRRRVTERDSGHEMLEVVCKPVRRQKITRRSTFQATWITDHPDTVDWRARLELDSQVTRLSEALKNASPEKGSRNTPFTSQLIYEQLLSVCRSLSLVVPSFLLCGVDLQRPGGLLSSNGSLHLHPYGNTDLGAHLGMRDLQRGYKTNLQSFQAQERHLEAQPAHKHSPPHASERLNDLDGPQARAQPPSTVGKPQVMTVLYLPPPVVSCGSHFPQPLFFAFAFQLGQLLLNSQALAPFCAESSPTRPSPPHPPRENAELNQTLFGRRLAIPTTLSYSPPGGLRLAKEAKCWQVGQWPTNATSRSLHNACNVQAASDQRVW</sequence>
<proteinExistence type="predicted"/>
<dbReference type="Proteomes" id="UP000830671">
    <property type="component" value="Chromosome 3"/>
</dbReference>
<dbReference type="AlphaFoldDB" id="A0A9Q8SN69"/>
<feature type="region of interest" description="Disordered" evidence="1">
    <location>
        <begin position="20"/>
        <end position="44"/>
    </location>
</feature>
<feature type="region of interest" description="Disordered" evidence="1">
    <location>
        <begin position="127"/>
        <end position="156"/>
    </location>
</feature>